<evidence type="ECO:0008006" key="5">
    <source>
        <dbReference type="Google" id="ProtNLM"/>
    </source>
</evidence>
<sequence>MIRIQKLDNGIPLLLERMDGLRSVAMGIWVLAGSRYERPDKNGISHFLEHMFFKGTKKRSAQDIAVAIDSIGAELNAFTSKEHTAFYIKVMDESIDEGLELLFDIFTGSEFPEEELKREQSVVCEEIKMVLDTPDDLVHDLFSADLWGGDALGQPILGSEDTVRSFTRDDLRSYASSAYGTDRIVISCAGNFNVDRIGSMIGDAIGASTRASTITAPKPSEFKPGLRAHKKDLAESHVCLGIKGIEQNSPDRYRALLLNTILGGGISSRLFQEIREKRGLAYSVYS</sequence>
<comment type="similarity">
    <text evidence="1">Belongs to the peptidase M16 family.</text>
</comment>
<name>A0A0F9BUM8_9ZZZZ</name>
<protein>
    <recommendedName>
        <fullName evidence="5">Peptidase M16 N-terminal domain-containing protein</fullName>
    </recommendedName>
</protein>
<dbReference type="PANTHER" id="PTHR11851:SF49">
    <property type="entry name" value="MITOCHONDRIAL-PROCESSING PEPTIDASE SUBUNIT ALPHA"/>
    <property type="match status" value="1"/>
</dbReference>
<reference evidence="4" key="1">
    <citation type="journal article" date="2015" name="Nature">
        <title>Complex archaea that bridge the gap between prokaryotes and eukaryotes.</title>
        <authorList>
            <person name="Spang A."/>
            <person name="Saw J.H."/>
            <person name="Jorgensen S.L."/>
            <person name="Zaremba-Niedzwiedzka K."/>
            <person name="Martijn J."/>
            <person name="Lind A.E."/>
            <person name="van Eijk R."/>
            <person name="Schleper C."/>
            <person name="Guy L."/>
            <person name="Ettema T.J."/>
        </authorList>
    </citation>
    <scope>NUCLEOTIDE SEQUENCE</scope>
</reference>
<dbReference type="EMBL" id="LAZR01036169">
    <property type="protein sequence ID" value="KKL25559.1"/>
    <property type="molecule type" value="Genomic_DNA"/>
</dbReference>
<dbReference type="AlphaFoldDB" id="A0A0F9BUM8"/>
<evidence type="ECO:0000256" key="1">
    <source>
        <dbReference type="ARBA" id="ARBA00007261"/>
    </source>
</evidence>
<dbReference type="InterPro" id="IPR011765">
    <property type="entry name" value="Pept_M16_N"/>
</dbReference>
<dbReference type="InterPro" id="IPR050361">
    <property type="entry name" value="MPP/UQCRC_Complex"/>
</dbReference>
<dbReference type="Pfam" id="PF05193">
    <property type="entry name" value="Peptidase_M16_C"/>
    <property type="match status" value="1"/>
</dbReference>
<accession>A0A0F9BUM8</accession>
<dbReference type="Gene3D" id="3.30.830.10">
    <property type="entry name" value="Metalloenzyme, LuxS/M16 peptidase-like"/>
    <property type="match status" value="2"/>
</dbReference>
<feature type="domain" description="Peptidase M16 C-terminal" evidence="3">
    <location>
        <begin position="165"/>
        <end position="286"/>
    </location>
</feature>
<dbReference type="Pfam" id="PF00675">
    <property type="entry name" value="Peptidase_M16"/>
    <property type="match status" value="1"/>
</dbReference>
<proteinExistence type="inferred from homology"/>
<dbReference type="InterPro" id="IPR007863">
    <property type="entry name" value="Peptidase_M16_C"/>
</dbReference>
<organism evidence="4">
    <name type="scientific">marine sediment metagenome</name>
    <dbReference type="NCBI Taxonomy" id="412755"/>
    <lineage>
        <taxon>unclassified sequences</taxon>
        <taxon>metagenomes</taxon>
        <taxon>ecological metagenomes</taxon>
    </lineage>
</organism>
<feature type="domain" description="Peptidase M16 N-terminal" evidence="2">
    <location>
        <begin position="21"/>
        <end position="158"/>
    </location>
</feature>
<evidence type="ECO:0000313" key="4">
    <source>
        <dbReference type="EMBL" id="KKL25559.1"/>
    </source>
</evidence>
<dbReference type="InterPro" id="IPR011249">
    <property type="entry name" value="Metalloenz_LuxS/M16"/>
</dbReference>
<dbReference type="GO" id="GO:0006508">
    <property type="term" value="P:proteolysis"/>
    <property type="evidence" value="ECO:0007669"/>
    <property type="project" value="InterPro"/>
</dbReference>
<evidence type="ECO:0000259" key="3">
    <source>
        <dbReference type="Pfam" id="PF05193"/>
    </source>
</evidence>
<dbReference type="PANTHER" id="PTHR11851">
    <property type="entry name" value="METALLOPROTEASE"/>
    <property type="match status" value="1"/>
</dbReference>
<gene>
    <name evidence="4" type="ORF">LCGC14_2404060</name>
</gene>
<dbReference type="SUPFAM" id="SSF63411">
    <property type="entry name" value="LuxS/MPP-like metallohydrolase"/>
    <property type="match status" value="2"/>
</dbReference>
<dbReference type="InterPro" id="IPR001431">
    <property type="entry name" value="Pept_M16_Zn_BS"/>
</dbReference>
<comment type="caution">
    <text evidence="4">The sequence shown here is derived from an EMBL/GenBank/DDBJ whole genome shotgun (WGS) entry which is preliminary data.</text>
</comment>
<dbReference type="GO" id="GO:0046872">
    <property type="term" value="F:metal ion binding"/>
    <property type="evidence" value="ECO:0007669"/>
    <property type="project" value="InterPro"/>
</dbReference>
<dbReference type="GO" id="GO:0004222">
    <property type="term" value="F:metalloendopeptidase activity"/>
    <property type="evidence" value="ECO:0007669"/>
    <property type="project" value="InterPro"/>
</dbReference>
<feature type="non-terminal residue" evidence="4">
    <location>
        <position position="286"/>
    </location>
</feature>
<dbReference type="PROSITE" id="PS00143">
    <property type="entry name" value="INSULINASE"/>
    <property type="match status" value="1"/>
</dbReference>
<evidence type="ECO:0000259" key="2">
    <source>
        <dbReference type="Pfam" id="PF00675"/>
    </source>
</evidence>